<gene>
    <name evidence="3" type="ORF">JP32_10580</name>
</gene>
<feature type="domain" description="GmrSD restriction endonucleases C-terminal" evidence="2">
    <location>
        <begin position="425"/>
        <end position="560"/>
    </location>
</feature>
<dbReference type="Proteomes" id="UP000030526">
    <property type="component" value="Unassembled WGS sequence"/>
</dbReference>
<reference evidence="3 4" key="1">
    <citation type="submission" date="2014-08" db="EMBL/GenBank/DDBJ databases">
        <title>Chaperone-usher fimbriae in a diverse selection of Gallibacterium genomes.</title>
        <authorList>
            <person name="Kudirkiene E."/>
            <person name="Bager R.J."/>
            <person name="Johnson T.J."/>
            <person name="Bojesen A.M."/>
        </authorList>
    </citation>
    <scope>NUCLEOTIDE SEQUENCE [LARGE SCALE GENOMIC DNA]</scope>
    <source>
        <strain evidence="3 4">20558/3kl.</strain>
    </source>
</reference>
<proteinExistence type="predicted"/>
<dbReference type="PANTHER" id="PTHR35149">
    <property type="entry name" value="SLL5132 PROTEIN"/>
    <property type="match status" value="1"/>
</dbReference>
<feature type="domain" description="GmrSD restriction endonucleases N-terminal" evidence="1">
    <location>
        <begin position="15"/>
        <end position="242"/>
    </location>
</feature>
<protein>
    <recommendedName>
        <fullName evidence="5">DUF262 domain-containing protein</fullName>
    </recommendedName>
</protein>
<comment type="caution">
    <text evidence="3">The sequence shown here is derived from an EMBL/GenBank/DDBJ whole genome shotgun (WGS) entry which is preliminary data.</text>
</comment>
<name>A0A0A2XGG1_9PAST</name>
<sequence length="572" mass="67811">MAITNFKTENNTFRKLIGNGLTYRIPRFQRDYSWDTEQWEDLWADIISTLKNDEDSSHYMGYLVLQSTDDKSFDVIDGQQRLTTTTLIVLAILKNIQRLINAGKNVEANTQRLNQIRQTYIGYLDPVTLISRTKLTLNRNNNDYFQHYLVPLGHLPQRGFRASEHLLRKAFEWFDKQISLYLKEDIGDEGVRLAQLVEDISDHLFFTVITVTDELNAYKVFETLNSRGIRLSSTDLLKNYLFSILDRNKDNDYELSTLEDRWENMVGRLLSEKFPDFLRTYWNSRYKLTRQTELFRVIRKNIKNREDVFSLIREMEEDLDNYISLISPESSNWSQEDKYYVTLLKMFRVKQPYSLLLAAKREFNSSHEFTSLLRTIMVISFRYNTIGAYSPNEQEKIYNHIAENINQKKITSLSHIWQYLKPIYISDKRFKADFSEKILSTTDTRTKKIVRYILCSLEKQLSNIDYDFISDSFNIEHILPENAPDNWGNFSYEESKTLVYRLGNMTLLQSSTNRELGTEEYKKKKEFFTQSQFVLTRELSSRFNEWNPENIAAWQRWMANQAATIWKVAQLS</sequence>
<dbReference type="Pfam" id="PF07510">
    <property type="entry name" value="GmrSD_C"/>
    <property type="match status" value="1"/>
</dbReference>
<evidence type="ECO:0000313" key="3">
    <source>
        <dbReference type="EMBL" id="KGQ29705.1"/>
    </source>
</evidence>
<dbReference type="InterPro" id="IPR004919">
    <property type="entry name" value="GmrSD_N"/>
</dbReference>
<organism evidence="3 4">
    <name type="scientific">Gallibacterium anatis</name>
    <dbReference type="NCBI Taxonomy" id="750"/>
    <lineage>
        <taxon>Bacteria</taxon>
        <taxon>Pseudomonadati</taxon>
        <taxon>Pseudomonadota</taxon>
        <taxon>Gammaproteobacteria</taxon>
        <taxon>Pasteurellales</taxon>
        <taxon>Pasteurellaceae</taxon>
        <taxon>Gallibacterium</taxon>
    </lineage>
</organism>
<evidence type="ECO:0000259" key="1">
    <source>
        <dbReference type="Pfam" id="PF03235"/>
    </source>
</evidence>
<accession>A0A0A2XGG1</accession>
<dbReference type="PANTHER" id="PTHR35149:SF2">
    <property type="entry name" value="DUF262 DOMAIN-CONTAINING PROTEIN"/>
    <property type="match status" value="1"/>
</dbReference>
<dbReference type="Pfam" id="PF03235">
    <property type="entry name" value="GmrSD_N"/>
    <property type="match status" value="1"/>
</dbReference>
<dbReference type="InterPro" id="IPR011089">
    <property type="entry name" value="GmrSD_C"/>
</dbReference>
<dbReference type="EMBL" id="JPXS01000064">
    <property type="protein sequence ID" value="KGQ29705.1"/>
    <property type="molecule type" value="Genomic_DNA"/>
</dbReference>
<dbReference type="RefSeq" id="WP_039084799.1">
    <property type="nucleotide sequence ID" value="NZ_JPXS01000064.1"/>
</dbReference>
<evidence type="ECO:0000313" key="4">
    <source>
        <dbReference type="Proteomes" id="UP000030526"/>
    </source>
</evidence>
<evidence type="ECO:0000259" key="2">
    <source>
        <dbReference type="Pfam" id="PF07510"/>
    </source>
</evidence>
<evidence type="ECO:0008006" key="5">
    <source>
        <dbReference type="Google" id="ProtNLM"/>
    </source>
</evidence>
<dbReference type="AlphaFoldDB" id="A0A0A2XGG1"/>